<evidence type="ECO:0000256" key="8">
    <source>
        <dbReference type="ARBA" id="ARBA00023242"/>
    </source>
</evidence>
<keyword evidence="5" id="KW-0862">Zinc</keyword>
<dbReference type="Gene3D" id="3.30.160.60">
    <property type="entry name" value="Classic Zinc Finger"/>
    <property type="match status" value="3"/>
</dbReference>
<dbReference type="InterPro" id="IPR013087">
    <property type="entry name" value="Znf_C2H2_type"/>
</dbReference>
<evidence type="ECO:0000256" key="10">
    <source>
        <dbReference type="SAM" id="MobiDB-lite"/>
    </source>
</evidence>
<feature type="domain" description="C2H2-type" evidence="11">
    <location>
        <begin position="160"/>
        <end position="187"/>
    </location>
</feature>
<comment type="similarity">
    <text evidence="1">Belongs to the krueppel C2H2-type zinc-finger protein family.</text>
</comment>
<dbReference type="FunFam" id="3.30.160.60:FF:000303">
    <property type="entry name" value="Zinc finger protein 41"/>
    <property type="match status" value="1"/>
</dbReference>
<dbReference type="EMBL" id="JACVVK020000047">
    <property type="protein sequence ID" value="KAK7498947.1"/>
    <property type="molecule type" value="Genomic_DNA"/>
</dbReference>
<evidence type="ECO:0000313" key="13">
    <source>
        <dbReference type="Proteomes" id="UP001519460"/>
    </source>
</evidence>
<dbReference type="GO" id="GO:0008270">
    <property type="term" value="F:zinc ion binding"/>
    <property type="evidence" value="ECO:0007669"/>
    <property type="project" value="UniProtKB-KW"/>
</dbReference>
<evidence type="ECO:0000256" key="9">
    <source>
        <dbReference type="PROSITE-ProRule" id="PRU00042"/>
    </source>
</evidence>
<dbReference type="FunFam" id="3.30.160.60:FF:000761">
    <property type="entry name" value="Zinc finger protein 449"/>
    <property type="match status" value="1"/>
</dbReference>
<keyword evidence="6" id="KW-0805">Transcription regulation</keyword>
<reference evidence="12 13" key="1">
    <citation type="journal article" date="2023" name="Sci. Data">
        <title>Genome assembly of the Korean intertidal mud-creeper Batillaria attramentaria.</title>
        <authorList>
            <person name="Patra A.K."/>
            <person name="Ho P.T."/>
            <person name="Jun S."/>
            <person name="Lee S.J."/>
            <person name="Kim Y."/>
            <person name="Won Y.J."/>
        </authorList>
    </citation>
    <scope>NUCLEOTIDE SEQUENCE [LARGE SCALE GENOMIC DNA]</scope>
    <source>
        <strain evidence="12">Wonlab-2016</strain>
    </source>
</reference>
<dbReference type="InterPro" id="IPR036236">
    <property type="entry name" value="Znf_C2H2_sf"/>
</dbReference>
<sequence length="247" mass="27031">MMSAMAAENRNSGGTPVNSKEFELPDLPLHFQVPENSGKPDNPPTTSSTDTNMKTLPEPTNAHTGGVFNPTAPAYGLSSSNAPAGGVPSSNASGVDNGLAGQEGSQAQPVSKPHQCLECGKTFTRLDHLNRHMKTQKAHVHKFIEELGDSNGDKSDMYPHQCQDCGKSFTRSDHLNRHRRSHIGSRRCKCAQCGQWLPSRPARNQHMWESHGMQLFECGQCAWGFTKASYLTRHLREKHSDAVSVKA</sequence>
<keyword evidence="7" id="KW-0804">Transcription</keyword>
<dbReference type="SUPFAM" id="SSF57667">
    <property type="entry name" value="beta-beta-alpha zinc fingers"/>
    <property type="match status" value="2"/>
</dbReference>
<feature type="compositionally biased region" description="Polar residues" evidence="10">
    <location>
        <begin position="9"/>
        <end position="18"/>
    </location>
</feature>
<protein>
    <recommendedName>
        <fullName evidence="11">C2H2-type domain-containing protein</fullName>
    </recommendedName>
</protein>
<evidence type="ECO:0000256" key="6">
    <source>
        <dbReference type="ARBA" id="ARBA00023015"/>
    </source>
</evidence>
<dbReference type="SMART" id="SM00355">
    <property type="entry name" value="ZnF_C2H2"/>
    <property type="match status" value="4"/>
</dbReference>
<feature type="region of interest" description="Disordered" evidence="10">
    <location>
        <begin position="1"/>
        <end position="113"/>
    </location>
</feature>
<evidence type="ECO:0000256" key="5">
    <source>
        <dbReference type="ARBA" id="ARBA00022833"/>
    </source>
</evidence>
<organism evidence="12 13">
    <name type="scientific">Batillaria attramentaria</name>
    <dbReference type="NCBI Taxonomy" id="370345"/>
    <lineage>
        <taxon>Eukaryota</taxon>
        <taxon>Metazoa</taxon>
        <taxon>Spiralia</taxon>
        <taxon>Lophotrochozoa</taxon>
        <taxon>Mollusca</taxon>
        <taxon>Gastropoda</taxon>
        <taxon>Caenogastropoda</taxon>
        <taxon>Sorbeoconcha</taxon>
        <taxon>Cerithioidea</taxon>
        <taxon>Batillariidae</taxon>
        <taxon>Batillaria</taxon>
    </lineage>
</organism>
<evidence type="ECO:0000256" key="4">
    <source>
        <dbReference type="ARBA" id="ARBA00022771"/>
    </source>
</evidence>
<dbReference type="PANTHER" id="PTHR24379:SF121">
    <property type="entry name" value="C2H2-TYPE DOMAIN-CONTAINING PROTEIN"/>
    <property type="match status" value="1"/>
</dbReference>
<accession>A0ABD0LHD5</accession>
<dbReference type="Pfam" id="PF00096">
    <property type="entry name" value="zf-C2H2"/>
    <property type="match status" value="3"/>
</dbReference>
<dbReference type="GO" id="GO:1990837">
    <property type="term" value="F:sequence-specific double-stranded DNA binding"/>
    <property type="evidence" value="ECO:0007669"/>
    <property type="project" value="UniProtKB-ARBA"/>
</dbReference>
<evidence type="ECO:0000259" key="11">
    <source>
        <dbReference type="PROSITE" id="PS50157"/>
    </source>
</evidence>
<keyword evidence="4 9" id="KW-0863">Zinc-finger</keyword>
<keyword evidence="8" id="KW-0539">Nucleus</keyword>
<feature type="domain" description="C2H2-type" evidence="11">
    <location>
        <begin position="216"/>
        <end position="244"/>
    </location>
</feature>
<proteinExistence type="inferred from homology"/>
<dbReference type="Proteomes" id="UP001519460">
    <property type="component" value="Unassembled WGS sequence"/>
</dbReference>
<evidence type="ECO:0000256" key="1">
    <source>
        <dbReference type="ARBA" id="ARBA00006991"/>
    </source>
</evidence>
<feature type="compositionally biased region" description="Polar residues" evidence="10">
    <location>
        <begin position="77"/>
        <end position="94"/>
    </location>
</feature>
<name>A0ABD0LHD5_9CAEN</name>
<evidence type="ECO:0000256" key="2">
    <source>
        <dbReference type="ARBA" id="ARBA00022723"/>
    </source>
</evidence>
<comment type="caution">
    <text evidence="12">The sequence shown here is derived from an EMBL/GenBank/DDBJ whole genome shotgun (WGS) entry which is preliminary data.</text>
</comment>
<evidence type="ECO:0000256" key="7">
    <source>
        <dbReference type="ARBA" id="ARBA00023163"/>
    </source>
</evidence>
<keyword evidence="13" id="KW-1185">Reference proteome</keyword>
<evidence type="ECO:0000313" key="12">
    <source>
        <dbReference type="EMBL" id="KAK7498947.1"/>
    </source>
</evidence>
<keyword evidence="3" id="KW-0677">Repeat</keyword>
<gene>
    <name evidence="12" type="ORF">BaRGS_00009756</name>
</gene>
<dbReference type="AlphaFoldDB" id="A0ABD0LHD5"/>
<feature type="domain" description="C2H2-type" evidence="11">
    <location>
        <begin position="114"/>
        <end position="139"/>
    </location>
</feature>
<dbReference type="PROSITE" id="PS00028">
    <property type="entry name" value="ZINC_FINGER_C2H2_1"/>
    <property type="match status" value="2"/>
</dbReference>
<keyword evidence="2" id="KW-0479">Metal-binding</keyword>
<evidence type="ECO:0000256" key="3">
    <source>
        <dbReference type="ARBA" id="ARBA00022737"/>
    </source>
</evidence>
<dbReference type="PROSITE" id="PS50157">
    <property type="entry name" value="ZINC_FINGER_C2H2_2"/>
    <property type="match status" value="3"/>
</dbReference>
<dbReference type="PANTHER" id="PTHR24379">
    <property type="entry name" value="KRAB AND ZINC FINGER DOMAIN-CONTAINING"/>
    <property type="match status" value="1"/>
</dbReference>